<evidence type="ECO:0000313" key="1">
    <source>
        <dbReference type="EMBL" id="KAJ1937998.1"/>
    </source>
</evidence>
<feature type="non-terminal residue" evidence="1">
    <location>
        <position position="135"/>
    </location>
</feature>
<protein>
    <submittedName>
        <fullName evidence="1">Uncharacterized protein</fullName>
    </submittedName>
</protein>
<sequence length="135" mass="14280">MKVKCGILALVFLAATADALAVGNSSPALIAKRDTSTCPGYKVVYRQDTATGFSASLKLAGAPCNVYGKDISDLKLDVRFDSKNRLQVHVQDSAGKQFQIPSSAHSLNKGPGVSSSGSSLKFNYFQDAKNGFGFK</sequence>
<evidence type="ECO:0000313" key="2">
    <source>
        <dbReference type="Proteomes" id="UP001150603"/>
    </source>
</evidence>
<name>A0ACC1J5D5_9FUNG</name>
<keyword evidence="2" id="KW-1185">Reference proteome</keyword>
<comment type="caution">
    <text evidence="1">The sequence shown here is derived from an EMBL/GenBank/DDBJ whole genome shotgun (WGS) entry which is preliminary data.</text>
</comment>
<organism evidence="1 2">
    <name type="scientific">Linderina macrospora</name>
    <dbReference type="NCBI Taxonomy" id="4868"/>
    <lineage>
        <taxon>Eukaryota</taxon>
        <taxon>Fungi</taxon>
        <taxon>Fungi incertae sedis</taxon>
        <taxon>Zoopagomycota</taxon>
        <taxon>Kickxellomycotina</taxon>
        <taxon>Kickxellomycetes</taxon>
        <taxon>Kickxellales</taxon>
        <taxon>Kickxellaceae</taxon>
        <taxon>Linderina</taxon>
    </lineage>
</organism>
<accession>A0ACC1J5D5</accession>
<reference evidence="1" key="1">
    <citation type="submission" date="2022-07" db="EMBL/GenBank/DDBJ databases">
        <title>Phylogenomic reconstructions and comparative analyses of Kickxellomycotina fungi.</title>
        <authorList>
            <person name="Reynolds N.K."/>
            <person name="Stajich J.E."/>
            <person name="Barry K."/>
            <person name="Grigoriev I.V."/>
            <person name="Crous P."/>
            <person name="Smith M.E."/>
        </authorList>
    </citation>
    <scope>NUCLEOTIDE SEQUENCE</scope>
    <source>
        <strain evidence="1">NRRL 5244</strain>
    </source>
</reference>
<dbReference type="EMBL" id="JANBPW010003325">
    <property type="protein sequence ID" value="KAJ1937998.1"/>
    <property type="molecule type" value="Genomic_DNA"/>
</dbReference>
<gene>
    <name evidence="1" type="ORF">FBU59_004583</name>
</gene>
<proteinExistence type="predicted"/>
<dbReference type="Proteomes" id="UP001150603">
    <property type="component" value="Unassembled WGS sequence"/>
</dbReference>